<organism evidence="7">
    <name type="scientific">Spumella elongata</name>
    <dbReference type="NCBI Taxonomy" id="89044"/>
    <lineage>
        <taxon>Eukaryota</taxon>
        <taxon>Sar</taxon>
        <taxon>Stramenopiles</taxon>
        <taxon>Ochrophyta</taxon>
        <taxon>Chrysophyceae</taxon>
        <taxon>Chromulinales</taxon>
        <taxon>Chromulinaceae</taxon>
        <taxon>Spumella</taxon>
    </lineage>
</organism>
<dbReference type="InterPro" id="IPR004037">
    <property type="entry name" value="Ribosomal_eL8-like_CS"/>
</dbReference>
<evidence type="ECO:0000256" key="4">
    <source>
        <dbReference type="RuleBase" id="RU367042"/>
    </source>
</evidence>
<dbReference type="InterPro" id="IPR050257">
    <property type="entry name" value="eL8/uL1-like"/>
</dbReference>
<evidence type="ECO:0000259" key="6">
    <source>
        <dbReference type="Pfam" id="PF01248"/>
    </source>
</evidence>
<dbReference type="GO" id="GO:0003723">
    <property type="term" value="F:RNA binding"/>
    <property type="evidence" value="ECO:0007669"/>
    <property type="project" value="UniProtKB-UniRule"/>
</dbReference>
<dbReference type="PRINTS" id="PR00882">
    <property type="entry name" value="RIBOSOMALL7A"/>
</dbReference>
<feature type="region of interest" description="Disordered" evidence="5">
    <location>
        <begin position="1"/>
        <end position="25"/>
    </location>
</feature>
<dbReference type="SUPFAM" id="SSF55315">
    <property type="entry name" value="L30e-like"/>
    <property type="match status" value="1"/>
</dbReference>
<dbReference type="PROSITE" id="PS01082">
    <property type="entry name" value="RIBOSOMAL_L7AE"/>
    <property type="match status" value="1"/>
</dbReference>
<accession>A0A7S3HBR5</accession>
<feature type="domain" description="Ribosomal protein eL8/eL30/eS12/Gadd45" evidence="6">
    <location>
        <begin position="126"/>
        <end position="206"/>
    </location>
</feature>
<dbReference type="InterPro" id="IPR018492">
    <property type="entry name" value="Ribosomal_eL8/Nhp2"/>
</dbReference>
<sequence length="258" mass="28922">MPPKKTTVPAKKVKTPTQANPLFPSTPKSFRIGGDLRLKGKDLSRYVRWPRYVRIQRQKKILLQRLKVPPSINQFQRTLDKNQASELFKLLVKYQPETKAAKTTRLEALAQATAAKESTPSGPPPATLKFGLKHVTTLIEQKKAKLVVIPHDVDPIELVLWLPALCRKMNVPFAIVKGKSRLGTLTHKKTCSVVCLTSVNKEDESKLKTLGENFKAQFNDNVERKWGGGIMGLKTQAKLDKRAKALEVEEAKKAEAKL</sequence>
<reference evidence="7" key="1">
    <citation type="submission" date="2021-01" db="EMBL/GenBank/DDBJ databases">
        <authorList>
            <person name="Corre E."/>
            <person name="Pelletier E."/>
            <person name="Niang G."/>
            <person name="Scheremetjew M."/>
            <person name="Finn R."/>
            <person name="Kale V."/>
            <person name="Holt S."/>
            <person name="Cochrane G."/>
            <person name="Meng A."/>
            <person name="Brown T."/>
            <person name="Cohen L."/>
        </authorList>
    </citation>
    <scope>NUCLEOTIDE SEQUENCE</scope>
    <source>
        <strain evidence="7">CCAP 955/1</strain>
    </source>
</reference>
<proteinExistence type="inferred from homology"/>
<dbReference type="EMBL" id="HBIC01038501">
    <property type="protein sequence ID" value="CAE0290869.1"/>
    <property type="molecule type" value="Transcribed_RNA"/>
</dbReference>
<dbReference type="GO" id="GO:0022625">
    <property type="term" value="C:cytosolic large ribosomal subunit"/>
    <property type="evidence" value="ECO:0007669"/>
    <property type="project" value="UniProtKB-UniRule"/>
</dbReference>
<evidence type="ECO:0000313" key="7">
    <source>
        <dbReference type="EMBL" id="CAE0290869.1"/>
    </source>
</evidence>
<keyword evidence="2 4" id="KW-0689">Ribosomal protein</keyword>
<dbReference type="Pfam" id="PF01248">
    <property type="entry name" value="Ribosomal_L7Ae"/>
    <property type="match status" value="1"/>
</dbReference>
<keyword evidence="3 4" id="KW-0687">Ribonucleoprotein</keyword>
<dbReference type="AlphaFoldDB" id="A0A7S3HBR5"/>
<gene>
    <name evidence="7" type="ORF">SELO1098_LOCUS19714</name>
</gene>
<dbReference type="InterPro" id="IPR004038">
    <property type="entry name" value="Ribosomal_eL8/eL30/eS12/Gad45"/>
</dbReference>
<dbReference type="InterPro" id="IPR001921">
    <property type="entry name" value="Ribosomal_eL8_euk"/>
</dbReference>
<evidence type="ECO:0000256" key="3">
    <source>
        <dbReference type="ARBA" id="ARBA00023274"/>
    </source>
</evidence>
<comment type="similarity">
    <text evidence="1 4">Belongs to the eukaryotic ribosomal protein eL8 family.</text>
</comment>
<evidence type="ECO:0000256" key="5">
    <source>
        <dbReference type="SAM" id="MobiDB-lite"/>
    </source>
</evidence>
<name>A0A7S3HBR5_9STRA</name>
<dbReference type="PANTHER" id="PTHR23105">
    <property type="entry name" value="RIBOSOMAL PROTEIN L7AE FAMILY MEMBER"/>
    <property type="match status" value="1"/>
</dbReference>
<dbReference type="Gene3D" id="3.30.1330.30">
    <property type="match status" value="1"/>
</dbReference>
<dbReference type="PRINTS" id="PR00881">
    <property type="entry name" value="L7ARS6FAMILY"/>
</dbReference>
<evidence type="ECO:0000256" key="2">
    <source>
        <dbReference type="ARBA" id="ARBA00022980"/>
    </source>
</evidence>
<comment type="function">
    <text evidence="4">Component of the ribosome.</text>
</comment>
<feature type="compositionally biased region" description="Low complexity" evidence="5">
    <location>
        <begin position="1"/>
        <end position="10"/>
    </location>
</feature>
<dbReference type="FunFam" id="3.30.1330.30:FF:000003">
    <property type="entry name" value="60S ribosomal protein L7a"/>
    <property type="match status" value="1"/>
</dbReference>
<dbReference type="InterPro" id="IPR029064">
    <property type="entry name" value="Ribosomal_eL30-like_sf"/>
</dbReference>
<protein>
    <recommendedName>
        <fullName evidence="4">60S ribosomal protein L7a</fullName>
    </recommendedName>
</protein>
<dbReference type="GO" id="GO:0042254">
    <property type="term" value="P:ribosome biogenesis"/>
    <property type="evidence" value="ECO:0007669"/>
    <property type="project" value="InterPro"/>
</dbReference>
<evidence type="ECO:0000256" key="1">
    <source>
        <dbReference type="ARBA" id="ARBA00007337"/>
    </source>
</evidence>